<protein>
    <submittedName>
        <fullName evidence="3">DUF3105 domain-containing protein</fullName>
    </submittedName>
</protein>
<proteinExistence type="predicted"/>
<gene>
    <name evidence="3" type="ORF">GCM10025780_34830</name>
</gene>
<keyword evidence="2" id="KW-0812">Transmembrane</keyword>
<dbReference type="Pfam" id="PF11303">
    <property type="entry name" value="DUF3105"/>
    <property type="match status" value="1"/>
</dbReference>
<comment type="caution">
    <text evidence="3">The sequence shown here is derived from an EMBL/GenBank/DDBJ whole genome shotgun (WGS) entry which is preliminary data.</text>
</comment>
<feature type="region of interest" description="Disordered" evidence="1">
    <location>
        <begin position="285"/>
        <end position="304"/>
    </location>
</feature>
<keyword evidence="2" id="KW-0472">Membrane</keyword>
<dbReference type="Proteomes" id="UP001501295">
    <property type="component" value="Unassembled WGS sequence"/>
</dbReference>
<accession>A0ABP8WAJ1</accession>
<name>A0ABP8WAJ1_9MICO</name>
<feature type="region of interest" description="Disordered" evidence="1">
    <location>
        <begin position="1"/>
        <end position="26"/>
    </location>
</feature>
<sequence>MPSNSKTPPGDSGPATPKPGSKAAALEKRRLKIEEYRRKEEAQQRRRLITILAAAAATVIVAVIIALNIGGGGQLIKHSPKTTSAQIVPAAVGGASTTTQSATTTVADTSGIPGVLAWDTTGWPGDGADHTGALQHDHVAGPVDYSILPPVGGPHNAIWMNAGVYTKPVPTERAVHNLEHGAVWITYDPDLPAADVKTLTAFVTKQTMIPEAEQGVTGQANRYVDLTPWAKNDLPTPIVITAWGHQLQVTSATDPRLQQFVDTFRHSQTYTPEYGAAVDGVPVQTGGVPATDGSAKANPAGTAQ</sequence>
<evidence type="ECO:0000313" key="4">
    <source>
        <dbReference type="Proteomes" id="UP001501295"/>
    </source>
</evidence>
<evidence type="ECO:0000256" key="2">
    <source>
        <dbReference type="SAM" id="Phobius"/>
    </source>
</evidence>
<feature type="transmembrane region" description="Helical" evidence="2">
    <location>
        <begin position="48"/>
        <end position="69"/>
    </location>
</feature>
<dbReference type="RefSeq" id="WP_345377216.1">
    <property type="nucleotide sequence ID" value="NZ_BAABLM010000011.1"/>
</dbReference>
<keyword evidence="2" id="KW-1133">Transmembrane helix</keyword>
<evidence type="ECO:0000256" key="1">
    <source>
        <dbReference type="SAM" id="MobiDB-lite"/>
    </source>
</evidence>
<reference evidence="4" key="1">
    <citation type="journal article" date="2019" name="Int. J. Syst. Evol. Microbiol.">
        <title>The Global Catalogue of Microorganisms (GCM) 10K type strain sequencing project: providing services to taxonomists for standard genome sequencing and annotation.</title>
        <authorList>
            <consortium name="The Broad Institute Genomics Platform"/>
            <consortium name="The Broad Institute Genome Sequencing Center for Infectious Disease"/>
            <person name="Wu L."/>
            <person name="Ma J."/>
        </authorList>
    </citation>
    <scope>NUCLEOTIDE SEQUENCE [LARGE SCALE GENOMIC DNA]</scope>
    <source>
        <strain evidence="4">JCM 18956</strain>
    </source>
</reference>
<keyword evidence="4" id="KW-1185">Reference proteome</keyword>
<evidence type="ECO:0000313" key="3">
    <source>
        <dbReference type="EMBL" id="GAA4685461.1"/>
    </source>
</evidence>
<organism evidence="3 4">
    <name type="scientific">Frondihabitans cladoniiphilus</name>
    <dbReference type="NCBI Taxonomy" id="715785"/>
    <lineage>
        <taxon>Bacteria</taxon>
        <taxon>Bacillati</taxon>
        <taxon>Actinomycetota</taxon>
        <taxon>Actinomycetes</taxon>
        <taxon>Micrococcales</taxon>
        <taxon>Microbacteriaceae</taxon>
        <taxon>Frondihabitans</taxon>
    </lineage>
</organism>
<dbReference type="InterPro" id="IPR021454">
    <property type="entry name" value="DUF3105"/>
</dbReference>
<dbReference type="EMBL" id="BAABLM010000011">
    <property type="protein sequence ID" value="GAA4685461.1"/>
    <property type="molecule type" value="Genomic_DNA"/>
</dbReference>